<accession>A0A132MGQ2</accession>
<evidence type="ECO:0000313" key="3">
    <source>
        <dbReference type="EMBL" id="PTQ51340.1"/>
    </source>
</evidence>
<dbReference type="EMBL" id="PEBV01000048">
    <property type="protein sequence ID" value="PTQ51340.1"/>
    <property type="molecule type" value="Genomic_DNA"/>
</dbReference>
<gene>
    <name evidence="3" type="ORF">HSCHL_1380</name>
    <name evidence="1" type="ORF">KM312_07265</name>
    <name evidence="2" type="ORF">SA87_05330</name>
</gene>
<dbReference type="Proteomes" id="UP000243024">
    <property type="component" value="Unassembled WGS sequence"/>
</dbReference>
<dbReference type="EMBL" id="JAHHQF010000057">
    <property type="protein sequence ID" value="MBT9282439.1"/>
    <property type="molecule type" value="Genomic_DNA"/>
</dbReference>
<reference evidence="2 4" key="1">
    <citation type="submission" date="2015-09" db="EMBL/GenBank/DDBJ databases">
        <title>Draft genome sequence of Hydrogenibacillus schlegelii DSM 2000.</title>
        <authorList>
            <person name="Hemp J."/>
        </authorList>
    </citation>
    <scope>NUCLEOTIDE SEQUENCE [LARGE SCALE GENOMIC DNA]</scope>
    <source>
        <strain evidence="2 4">MA 48</strain>
    </source>
</reference>
<name>A0A132MGQ2_HYDSH</name>
<dbReference type="AlphaFoldDB" id="A0A132MGQ2"/>
<dbReference type="Proteomes" id="UP000244180">
    <property type="component" value="Unassembled WGS sequence"/>
</dbReference>
<dbReference type="STRING" id="1484.SA87_05330"/>
<proteinExistence type="predicted"/>
<evidence type="ECO:0000313" key="2">
    <source>
        <dbReference type="EMBL" id="OAR05192.1"/>
    </source>
</evidence>
<comment type="caution">
    <text evidence="3">The sequence shown here is derived from an EMBL/GenBank/DDBJ whole genome shotgun (WGS) entry which is preliminary data.</text>
</comment>
<reference evidence="1" key="3">
    <citation type="journal article" date="2021" name="Microbiology">
        <title>Metagenomic Analysis of the Microbial Community in the Underground Coal Fire Area (Kemerovo Region, Russia) Revealed Predominance of Thermophilic Members of the Phyla Deinococcus-thermus, Aquificae, and Firmicutes.</title>
        <authorList>
            <person name="Kadnikov V."/>
            <person name="Mardanov A.V."/>
            <person name="Beletsky A.V."/>
            <person name="Karnachuk O.V."/>
            <person name="Ravin N.V."/>
        </authorList>
    </citation>
    <scope>NUCLEOTIDE SEQUENCE</scope>
    <source>
        <strain evidence="1">RBS10-49</strain>
    </source>
</reference>
<reference evidence="3 5" key="2">
    <citation type="submission" date="2017-08" db="EMBL/GenBank/DDBJ databases">
        <title>Burning lignite coal seam in the remote Altai Mountains harbors a hydrogen-driven thermophilic microbial community.</title>
        <authorList>
            <person name="Kadnikov V.V."/>
            <person name="Mardanov A.V."/>
            <person name="Ivasenko D."/>
            <person name="Beletsky A.V."/>
            <person name="Karnachuk O.V."/>
            <person name="Ravin N.V."/>
        </authorList>
    </citation>
    <scope>NUCLEOTIDE SEQUENCE [LARGE SCALE GENOMIC DNA]</scope>
    <source>
        <strain evidence="3">AL33</strain>
    </source>
</reference>
<dbReference type="RefSeq" id="WP_066198395.1">
    <property type="nucleotide sequence ID" value="NZ_CBCSAS010000022.1"/>
</dbReference>
<sequence length="76" mass="8753">MKLEVANEFTVVHVQKVKTRNGERLEIYSPRLGYRIQLDPLELESLTWQTTETFSRFLETPFGPGAVEARSLSDLL</sequence>
<evidence type="ECO:0000313" key="4">
    <source>
        <dbReference type="Proteomes" id="UP000243024"/>
    </source>
</evidence>
<evidence type="ECO:0000313" key="5">
    <source>
        <dbReference type="Proteomes" id="UP000244180"/>
    </source>
</evidence>
<dbReference type="EMBL" id="JXBB01000003">
    <property type="protein sequence ID" value="OAR05192.1"/>
    <property type="molecule type" value="Genomic_DNA"/>
</dbReference>
<dbReference type="OrthoDB" id="5120343at2"/>
<protein>
    <submittedName>
        <fullName evidence="1">Dihydrodiol dehydrogenase</fullName>
    </submittedName>
</protein>
<evidence type="ECO:0000313" key="1">
    <source>
        <dbReference type="EMBL" id="MBT9282439.1"/>
    </source>
</evidence>
<dbReference type="Proteomes" id="UP000748108">
    <property type="component" value="Unassembled WGS sequence"/>
</dbReference>
<keyword evidence="4" id="KW-1185">Reference proteome</keyword>
<organism evidence="3 5">
    <name type="scientific">Hydrogenibacillus schlegelii</name>
    <name type="common">Bacillus schlegelii</name>
    <dbReference type="NCBI Taxonomy" id="1484"/>
    <lineage>
        <taxon>Bacteria</taxon>
        <taxon>Bacillati</taxon>
        <taxon>Bacillota</taxon>
        <taxon>Bacilli</taxon>
        <taxon>Bacillales</taxon>
        <taxon>Bacillales Family X. Incertae Sedis</taxon>
        <taxon>Hydrogenibacillus</taxon>
    </lineage>
</organism>